<evidence type="ECO:0000313" key="4">
    <source>
        <dbReference type="Proteomes" id="UP001448858"/>
    </source>
</evidence>
<dbReference type="EMBL" id="CP151657">
    <property type="protein sequence ID" value="WZP14482.1"/>
    <property type="molecule type" value="Genomic_DNA"/>
</dbReference>
<evidence type="ECO:0000256" key="1">
    <source>
        <dbReference type="SAM" id="MobiDB-lite"/>
    </source>
</evidence>
<keyword evidence="2" id="KW-0732">Signal</keyword>
<sequence length="424" mass="43262">MKKSSRTFAALTAAAALGLGASPASAGGWHPDPPDPPAVPAPGEVTTVADGLVSPLSFAVGRGPTFDVAQAVAGLLTRTEDGETEVLDAGPEGYESSAVSRSRGTTYYTFTTGAMTHDPALNTSLLKSIDRDGTIETITDIAEFEYSENPDSVNTYGFQDLDPACAAQIPPEVPASYTGLPDSNPYATLPTGDDSVLVADAGMNAIVEVDLSDGSVSTVAVLPPVPATITAEAAAAVPLPPCTVGATYNLEPVPTDIEWGPDGELYVTSLPGGPPEAGLAPGSVYRVNTDDGSSELIATGFAAATGLAVNDNGDIFVAELFGNRISVVPAGSDTPELFYEVNQPAAVELRGDVLYVSVDALPPGGPEEPGAEQPPVEPPVDPAPAAGRIISIELDYGDDDCYGGGHWRHGGTSHVHGGVHGDED</sequence>
<dbReference type="InterPro" id="IPR048031">
    <property type="entry name" value="ScyD/ScyE-like"/>
</dbReference>
<organism evidence="3 4">
    <name type="scientific">Arthrobacter citreus</name>
    <dbReference type="NCBI Taxonomy" id="1670"/>
    <lineage>
        <taxon>Bacteria</taxon>
        <taxon>Bacillati</taxon>
        <taxon>Actinomycetota</taxon>
        <taxon>Actinomycetes</taxon>
        <taxon>Micrococcales</taxon>
        <taxon>Micrococcaceae</taxon>
        <taxon>Arthrobacter</taxon>
    </lineage>
</organism>
<protein>
    <submittedName>
        <fullName evidence="3">ScyD/ScyE family protein</fullName>
    </submittedName>
</protein>
<gene>
    <name evidence="3" type="ORF">AAE021_09675</name>
</gene>
<feature type="region of interest" description="Disordered" evidence="1">
    <location>
        <begin position="360"/>
        <end position="383"/>
    </location>
</feature>
<feature type="signal peptide" evidence="2">
    <location>
        <begin position="1"/>
        <end position="26"/>
    </location>
</feature>
<evidence type="ECO:0000256" key="2">
    <source>
        <dbReference type="SAM" id="SignalP"/>
    </source>
</evidence>
<keyword evidence="4" id="KW-1185">Reference proteome</keyword>
<dbReference type="Gene3D" id="2.120.10.30">
    <property type="entry name" value="TolB, C-terminal domain"/>
    <property type="match status" value="1"/>
</dbReference>
<evidence type="ECO:0000313" key="3">
    <source>
        <dbReference type="EMBL" id="WZP14482.1"/>
    </source>
</evidence>
<dbReference type="InterPro" id="IPR011042">
    <property type="entry name" value="6-blade_b-propeller_TolB-like"/>
</dbReference>
<dbReference type="Proteomes" id="UP001448858">
    <property type="component" value="Chromosome"/>
</dbReference>
<proteinExistence type="predicted"/>
<dbReference type="NCBIfam" id="NF033206">
    <property type="entry name" value="ScyE_fam"/>
    <property type="match status" value="1"/>
</dbReference>
<dbReference type="SUPFAM" id="SSF63829">
    <property type="entry name" value="Calcium-dependent phosphotriesterase"/>
    <property type="match status" value="1"/>
</dbReference>
<reference evidence="3 4" key="1">
    <citation type="submission" date="2024-04" db="EMBL/GenBank/DDBJ databases">
        <title>Arthrobacter sp. from Plains bison fecal sample.</title>
        <authorList>
            <person name="Ruzzini A."/>
        </authorList>
    </citation>
    <scope>NUCLEOTIDE SEQUENCE [LARGE SCALE GENOMIC DNA]</scope>
    <source>
        <strain evidence="3 4">EINP1</strain>
    </source>
</reference>
<accession>A0ABZ2ZQQ8</accession>
<feature type="chain" id="PRO_5046960879" evidence="2">
    <location>
        <begin position="27"/>
        <end position="424"/>
    </location>
</feature>
<name>A0ABZ2ZQQ8_9MICC</name>
<dbReference type="RefSeq" id="WP_342022133.1">
    <property type="nucleotide sequence ID" value="NZ_CP151657.1"/>
</dbReference>